<evidence type="ECO:0000313" key="1">
    <source>
        <dbReference type="EMBL" id="KAL3274914.1"/>
    </source>
</evidence>
<name>A0ABD2N8K0_9CUCU</name>
<proteinExistence type="predicted"/>
<dbReference type="AlphaFoldDB" id="A0ABD2N8K0"/>
<accession>A0ABD2N8K0</accession>
<dbReference type="EMBL" id="JABFTP020000083">
    <property type="protein sequence ID" value="KAL3274914.1"/>
    <property type="molecule type" value="Genomic_DNA"/>
</dbReference>
<gene>
    <name evidence="1" type="ORF">HHI36_019695</name>
</gene>
<evidence type="ECO:0000313" key="2">
    <source>
        <dbReference type="Proteomes" id="UP001516400"/>
    </source>
</evidence>
<protein>
    <submittedName>
        <fullName evidence="1">Uncharacterized protein</fullName>
    </submittedName>
</protein>
<reference evidence="1 2" key="1">
    <citation type="journal article" date="2021" name="BMC Biol.">
        <title>Horizontally acquired antibacterial genes associated with adaptive radiation of ladybird beetles.</title>
        <authorList>
            <person name="Li H.S."/>
            <person name="Tang X.F."/>
            <person name="Huang Y.H."/>
            <person name="Xu Z.Y."/>
            <person name="Chen M.L."/>
            <person name="Du X.Y."/>
            <person name="Qiu B.Y."/>
            <person name="Chen P.T."/>
            <person name="Zhang W."/>
            <person name="Slipinski A."/>
            <person name="Escalona H.E."/>
            <person name="Waterhouse R.M."/>
            <person name="Zwick A."/>
            <person name="Pang H."/>
        </authorList>
    </citation>
    <scope>NUCLEOTIDE SEQUENCE [LARGE SCALE GENOMIC DNA]</scope>
    <source>
        <strain evidence="1">SYSU2018</strain>
    </source>
</reference>
<keyword evidence="2" id="KW-1185">Reference proteome</keyword>
<sequence>MITADTEYLYDIQGNLHGIVNDRSIKDRITKLKKKMFSAPSDAILSEDDYTTDSSQNQSIRARKNELQDNIKNVDIFICVESWLDNEPDCIDDRRIPTFLGYKCLRKDRLYATGGGIFVLIREHLAFRENIDPYPKRKSHNLEIKRNPVAWWDEECNRMKRLRRASYKRWQHCETLDNLIKYKDACALANKTFNKKKIENFKIFAGSINHNTSMRYDWDKCRIFKSKWVELSSFYCSQNLQQTVKIQNEMYKIAPLGFLLTPVGSSLSS</sequence>
<comment type="caution">
    <text evidence="1">The sequence shown here is derived from an EMBL/GenBank/DDBJ whole genome shotgun (WGS) entry which is preliminary data.</text>
</comment>
<organism evidence="1 2">
    <name type="scientific">Cryptolaemus montrouzieri</name>
    <dbReference type="NCBI Taxonomy" id="559131"/>
    <lineage>
        <taxon>Eukaryota</taxon>
        <taxon>Metazoa</taxon>
        <taxon>Ecdysozoa</taxon>
        <taxon>Arthropoda</taxon>
        <taxon>Hexapoda</taxon>
        <taxon>Insecta</taxon>
        <taxon>Pterygota</taxon>
        <taxon>Neoptera</taxon>
        <taxon>Endopterygota</taxon>
        <taxon>Coleoptera</taxon>
        <taxon>Polyphaga</taxon>
        <taxon>Cucujiformia</taxon>
        <taxon>Coccinelloidea</taxon>
        <taxon>Coccinellidae</taxon>
        <taxon>Scymninae</taxon>
        <taxon>Scymnini</taxon>
        <taxon>Cryptolaemus</taxon>
    </lineage>
</organism>
<dbReference type="Proteomes" id="UP001516400">
    <property type="component" value="Unassembled WGS sequence"/>
</dbReference>